<dbReference type="Gene3D" id="3.20.20.210">
    <property type="match status" value="1"/>
</dbReference>
<evidence type="ECO:0000259" key="1">
    <source>
        <dbReference type="Pfam" id="PF01717"/>
    </source>
</evidence>
<dbReference type="GO" id="GO:0003871">
    <property type="term" value="F:5-methyltetrahydropteroyltriglutamate-homocysteine S-methyltransferase activity"/>
    <property type="evidence" value="ECO:0007669"/>
    <property type="project" value="InterPro"/>
</dbReference>
<dbReference type="InterPro" id="IPR038071">
    <property type="entry name" value="UROD/MetE-like_sf"/>
</dbReference>
<dbReference type="SUPFAM" id="SSF51726">
    <property type="entry name" value="UROD/MetE-like"/>
    <property type="match status" value="1"/>
</dbReference>
<keyword evidence="3" id="KW-1185">Reference proteome</keyword>
<feature type="domain" description="Cobalamin-independent methionine synthase MetE C-terminal/archaeal" evidence="1">
    <location>
        <begin position="14"/>
        <end position="338"/>
    </location>
</feature>
<evidence type="ECO:0000313" key="3">
    <source>
        <dbReference type="Proteomes" id="UP001152755"/>
    </source>
</evidence>
<organism evidence="2 3">
    <name type="scientific">Speluncibacter jeojiensis</name>
    <dbReference type="NCBI Taxonomy" id="2710754"/>
    <lineage>
        <taxon>Bacteria</taxon>
        <taxon>Bacillati</taxon>
        <taxon>Actinomycetota</taxon>
        <taxon>Actinomycetes</taxon>
        <taxon>Mycobacteriales</taxon>
        <taxon>Speluncibacteraceae</taxon>
        <taxon>Speluncibacter</taxon>
    </lineage>
</organism>
<dbReference type="InterPro" id="IPR002629">
    <property type="entry name" value="Met_Synth_C/arc"/>
</dbReference>
<dbReference type="AlphaFoldDB" id="A0A9X4M865"/>
<gene>
    <name evidence="2" type="ORF">NVS88_21340</name>
</gene>
<reference evidence="2" key="1">
    <citation type="submission" date="2022-08" db="EMBL/GenBank/DDBJ databases">
        <title>Genome analysis of Corynebacteriales strain.</title>
        <authorList>
            <person name="Lee S.D."/>
        </authorList>
    </citation>
    <scope>NUCLEOTIDE SEQUENCE</scope>
    <source>
        <strain evidence="2">D3-21</strain>
    </source>
</reference>
<name>A0A9X4M865_9ACTN</name>
<proteinExistence type="predicted"/>
<comment type="caution">
    <text evidence="2">The sequence shown here is derived from an EMBL/GenBank/DDBJ whole genome shotgun (WGS) entry which is preliminary data.</text>
</comment>
<dbReference type="GO" id="GO:0009086">
    <property type="term" value="P:methionine biosynthetic process"/>
    <property type="evidence" value="ECO:0007669"/>
    <property type="project" value="InterPro"/>
</dbReference>
<dbReference type="CDD" id="cd03310">
    <property type="entry name" value="CIMS_like"/>
    <property type="match status" value="1"/>
</dbReference>
<dbReference type="Pfam" id="PF01717">
    <property type="entry name" value="Meth_synt_2"/>
    <property type="match status" value="1"/>
</dbReference>
<protein>
    <submittedName>
        <fullName evidence="2">Methionine synthase</fullName>
    </submittedName>
</protein>
<dbReference type="RefSeq" id="WP_277835788.1">
    <property type="nucleotide sequence ID" value="NZ_JAAIVF010000010.1"/>
</dbReference>
<evidence type="ECO:0000313" key="2">
    <source>
        <dbReference type="EMBL" id="MDG3017103.1"/>
    </source>
</evidence>
<dbReference type="EMBL" id="JANRHA010000024">
    <property type="protein sequence ID" value="MDG3017103.1"/>
    <property type="molecule type" value="Genomic_DNA"/>
</dbReference>
<sequence>MSEERPGYPVGVATGIGSWPGTDPREAAATVIGELEALPHLVELPARGVGADMIGRSGALLVDIAIDLSTTGYRLVPHVGSVHRGAADHLRRDLDALEEAWERAGLVGSGRVIKLQSAGPLTLGAELELTGGKRVLTDRGALRDIADSLAEGMRVHAAEVERRLGARAVVQFDEPQLPAVLGGTLRGRSAFDSVAALPEPEVAHLLEHVFATVDRPVALHCCAPGIPWKMLRGLKSGRSGIAAVSFDAPLLTAADLDGVGELIEAGVTLMLGLVPTTLDGRAPAWREVADVALKLVDRLGFARGVLAERVLVTPRCGLSGADLSWARGALRLCRDVATALAEEPERL</sequence>
<accession>A0A9X4M865</accession>
<dbReference type="Proteomes" id="UP001152755">
    <property type="component" value="Unassembled WGS sequence"/>
</dbReference>
<dbReference type="GO" id="GO:0008270">
    <property type="term" value="F:zinc ion binding"/>
    <property type="evidence" value="ECO:0007669"/>
    <property type="project" value="InterPro"/>
</dbReference>